<evidence type="ECO:0000313" key="4">
    <source>
        <dbReference type="Proteomes" id="UP001299970"/>
    </source>
</evidence>
<dbReference type="Gene3D" id="1.10.1200.10">
    <property type="entry name" value="ACP-like"/>
    <property type="match status" value="1"/>
</dbReference>
<dbReference type="InterPro" id="IPR001451">
    <property type="entry name" value="Hexapep"/>
</dbReference>
<keyword evidence="1" id="KW-0812">Transmembrane</keyword>
<feature type="transmembrane region" description="Helical" evidence="1">
    <location>
        <begin position="169"/>
        <end position="190"/>
    </location>
</feature>
<dbReference type="Pfam" id="PF00550">
    <property type="entry name" value="PP-binding"/>
    <property type="match status" value="1"/>
</dbReference>
<name>A0ABS9T8K6_9PSEU</name>
<dbReference type="NCBIfam" id="TIGR02353">
    <property type="entry name" value="NRPS_term_dom"/>
    <property type="match status" value="1"/>
</dbReference>
<dbReference type="InterPro" id="IPR009081">
    <property type="entry name" value="PP-bd_ACP"/>
</dbReference>
<comment type="caution">
    <text evidence="3">The sequence shown here is derived from an EMBL/GenBank/DDBJ whole genome shotgun (WGS) entry which is preliminary data.</text>
</comment>
<feature type="transmembrane region" description="Helical" evidence="1">
    <location>
        <begin position="622"/>
        <end position="648"/>
    </location>
</feature>
<protein>
    <submittedName>
        <fullName evidence="3">Phosphopantetheine-binding protein</fullName>
    </submittedName>
</protein>
<feature type="transmembrane region" description="Helical" evidence="1">
    <location>
        <begin position="411"/>
        <end position="433"/>
    </location>
</feature>
<feature type="domain" description="Carrier" evidence="2">
    <location>
        <begin position="26"/>
        <end position="103"/>
    </location>
</feature>
<keyword evidence="1" id="KW-1133">Transmembrane helix</keyword>
<dbReference type="SUPFAM" id="SSF47336">
    <property type="entry name" value="ACP-like"/>
    <property type="match status" value="1"/>
</dbReference>
<dbReference type="RefSeq" id="WP_241034884.1">
    <property type="nucleotide sequence ID" value="NZ_BAAAJF010000009.1"/>
</dbReference>
<proteinExistence type="predicted"/>
<gene>
    <name evidence="3" type="ORF">MMF94_04120</name>
</gene>
<dbReference type="Proteomes" id="UP001299970">
    <property type="component" value="Unassembled WGS sequence"/>
</dbReference>
<dbReference type="InterPro" id="IPR036736">
    <property type="entry name" value="ACP-like_sf"/>
</dbReference>
<dbReference type="PANTHER" id="PTHR43300">
    <property type="entry name" value="ACETYLTRANSFERASE"/>
    <property type="match status" value="1"/>
</dbReference>
<feature type="transmembrane region" description="Helical" evidence="1">
    <location>
        <begin position="366"/>
        <end position="391"/>
    </location>
</feature>
<dbReference type="InterPro" id="IPR011004">
    <property type="entry name" value="Trimer_LpxA-like_sf"/>
</dbReference>
<feature type="transmembrane region" description="Helical" evidence="1">
    <location>
        <begin position="660"/>
        <end position="678"/>
    </location>
</feature>
<sequence length="845" mass="92761">MTTEKTAEAPAADTAQSAISQSFQVASKNSVEQALAEALAEILSVDRVSVDDHFFDDLGADSMVMARFCARVRKRSDLPSVSMKDIYATPTIRKLAAALGESEQSPAEPSPPEPDDTQGACGKFAYILCGTLQFLLFVAYMSLTSFITARSYDWVSADVGILREYLRSVVVGGVLFLTTAILPIIMKWVLIGRWKQQEIRVWSLAYVRFWFVKSLIRANPLVLVCIGSPLYVFYLRALGAKVGKRVAIFSRSVPVCTDLLTIGEGTVIRKEAVFPGYRAHAGRIQTGPITIGKNAFVGEKTVLDIGSSLGDESQIGHASSLHSGQAVPDGEHWHGSPAQPADVDYQVVEPARCGLLRRICYSTWQLVSVLVLWVPLGFAGVNIILTGIPKLGENFSQELLHPTGWAFWREVLVLSTMLYFGAALFGIVFVYTVPRLLRYGIKPGAVYPLYGIRYSIHRTIARITNLKFYMYLFGDSSYIVHYLQGLGFKLSRAEQTGSNFGMTVVHESPYLTTVGRGTMVADGLSVINADYSSTSFRASPTSIGPHNFLGNNIAYPSQGRTGANCLLATKVMVPIDGKIREGVGLLGSPSFEIPRSVERDGRFDHMAKGEELRRNLSAKNRYNLRTVAVVMLVRWVYIFAVVLLAMAAAGNYQAFGAEAIAVQLIIMLLFSMVYFVLVERGIARFRRLQPRICSIYDPYFWWHERYWKLVLPGIDKMLAGTPFKNILSRVLGVRIGKRVFDDGCAMTEKTLTTIGDGCTLNAGSVIQCHSQEDGTFKSDRTAIGAGCTLGVGAFVHYGVTMGDGSVLGADAFLMKGEDVPERARWAGNPAREMRMSSSVSLPSPQ</sequence>
<dbReference type="EMBL" id="JAKXMK010000003">
    <property type="protein sequence ID" value="MCH6164862.1"/>
    <property type="molecule type" value="Genomic_DNA"/>
</dbReference>
<feature type="transmembrane region" description="Helical" evidence="1">
    <location>
        <begin position="124"/>
        <end position="148"/>
    </location>
</feature>
<dbReference type="Pfam" id="PF14602">
    <property type="entry name" value="Hexapep_2"/>
    <property type="match status" value="2"/>
</dbReference>
<keyword evidence="4" id="KW-1185">Reference proteome</keyword>
<keyword evidence="1" id="KW-0472">Membrane</keyword>
<dbReference type="InterPro" id="IPR050179">
    <property type="entry name" value="Trans_hexapeptide_repeat"/>
</dbReference>
<reference evidence="3 4" key="1">
    <citation type="submission" date="2022-03" db="EMBL/GenBank/DDBJ databases">
        <title>Pseudonocardia alaer sp. nov., a novel actinomycete isolated from reed forest soil.</title>
        <authorList>
            <person name="Wang L."/>
        </authorList>
    </citation>
    <scope>NUCLEOTIDE SEQUENCE [LARGE SCALE GENOMIC DNA]</scope>
    <source>
        <strain evidence="3 4">Y-16303</strain>
    </source>
</reference>
<evidence type="ECO:0000259" key="2">
    <source>
        <dbReference type="PROSITE" id="PS50075"/>
    </source>
</evidence>
<organism evidence="3 4">
    <name type="scientific">Pseudonocardia alaniniphila</name>
    <dbReference type="NCBI Taxonomy" id="75291"/>
    <lineage>
        <taxon>Bacteria</taxon>
        <taxon>Bacillati</taxon>
        <taxon>Actinomycetota</taxon>
        <taxon>Actinomycetes</taxon>
        <taxon>Pseudonocardiales</taxon>
        <taxon>Pseudonocardiaceae</taxon>
        <taxon>Pseudonocardia</taxon>
    </lineage>
</organism>
<dbReference type="InterPro" id="IPR012728">
    <property type="entry name" value="Pls/PosA_C"/>
</dbReference>
<dbReference type="SUPFAM" id="SSF51161">
    <property type="entry name" value="Trimeric LpxA-like enzymes"/>
    <property type="match status" value="2"/>
</dbReference>
<dbReference type="PANTHER" id="PTHR43300:SF11">
    <property type="entry name" value="ACETYLTRANSFERASE RV3034C-RELATED"/>
    <property type="match status" value="1"/>
</dbReference>
<accession>A0ABS9T8K6</accession>
<evidence type="ECO:0000313" key="3">
    <source>
        <dbReference type="EMBL" id="MCH6164862.1"/>
    </source>
</evidence>
<dbReference type="Gene3D" id="2.160.10.10">
    <property type="entry name" value="Hexapeptide repeat proteins"/>
    <property type="match status" value="2"/>
</dbReference>
<dbReference type="PROSITE" id="PS50075">
    <property type="entry name" value="CARRIER"/>
    <property type="match status" value="1"/>
</dbReference>
<evidence type="ECO:0000256" key="1">
    <source>
        <dbReference type="SAM" id="Phobius"/>
    </source>
</evidence>